<dbReference type="PANTHER" id="PTHR42044:SF2">
    <property type="entry name" value="DUF676 DOMAIN-CONTAINING PROTEIN"/>
    <property type="match status" value="1"/>
</dbReference>
<dbReference type="PANTHER" id="PTHR42044">
    <property type="entry name" value="DUF676 DOMAIN-CONTAINING PROTEIN-RELATED"/>
    <property type="match status" value="1"/>
</dbReference>
<dbReference type="VEuPathDB" id="FungiDB:I7I53_04347"/>
<protein>
    <recommendedName>
        <fullName evidence="5">DUF676 domain-containing protein</fullName>
    </recommendedName>
</protein>
<dbReference type="Proteomes" id="UP000663419">
    <property type="component" value="Chromosome 5"/>
</dbReference>
<evidence type="ECO:0000313" key="3">
    <source>
        <dbReference type="EMBL" id="QSS56198.1"/>
    </source>
</evidence>
<dbReference type="SUPFAM" id="SSF53474">
    <property type="entry name" value="alpha/beta-Hydrolases"/>
    <property type="match status" value="1"/>
</dbReference>
<feature type="transmembrane region" description="Helical" evidence="2">
    <location>
        <begin position="105"/>
        <end position="123"/>
    </location>
</feature>
<feature type="transmembrane region" description="Helical" evidence="2">
    <location>
        <begin position="75"/>
        <end position="99"/>
    </location>
</feature>
<evidence type="ECO:0000256" key="1">
    <source>
        <dbReference type="SAM" id="MobiDB-lite"/>
    </source>
</evidence>
<evidence type="ECO:0000256" key="2">
    <source>
        <dbReference type="SAM" id="Phobius"/>
    </source>
</evidence>
<sequence>MIPEKPPDPSIIGYIPPQSDNQGCTSTPRALETPLALTWRDIRTLSSVLYQLPKLFTPFTSKDPTDELSLNPRNIWYLCGLATVTALETLLCGLVLIAVTFLPGWLSMGVLVGAVGLIWGLCVPIRGPMVVESCAGLKEDCGNVRKGERWIFVNGVMVGNQGLRNNCDRLSKTFGRPITGIHNPTYGLLWDLLECLFQRSFAYDTYSTRYTYDYLKRSLTDPTVHKVVLIAHSQGGIIVSMALDLLFTDLSAENMAKLEVYTFGSAASHFNNPMRAIQTVTTPISTSPLPRNRSSKGVIRHIEHYVNGEDIVPQWGVLYNVRLTKTRYSGKVFIRKGATGHMFNQHYLNNMFPLDTTPQLRHGSNRPDAPNDFLDQAVRVDERTCRDREAFYYAAAAASAVESPVPCESSAPVSRNGGGSEVSDGVMSVSNGSGICVDELDEDDEGGVKRYRDGMTVRELSRLWKYLGGADPDMDGRQPLMN</sequence>
<dbReference type="InterPro" id="IPR029058">
    <property type="entry name" value="AB_hydrolase_fold"/>
</dbReference>
<evidence type="ECO:0000313" key="4">
    <source>
        <dbReference type="Proteomes" id="UP000663419"/>
    </source>
</evidence>
<dbReference type="EMBL" id="CP069106">
    <property type="protein sequence ID" value="QSS56198.1"/>
    <property type="molecule type" value="Genomic_DNA"/>
</dbReference>
<proteinExistence type="predicted"/>
<accession>A0A8A1LPI3</accession>
<dbReference type="Gene3D" id="3.40.50.1820">
    <property type="entry name" value="alpha/beta hydrolase"/>
    <property type="match status" value="1"/>
</dbReference>
<keyword evidence="2" id="KW-0812">Transmembrane</keyword>
<organism evidence="3 4">
    <name type="scientific">Ajellomyces capsulatus (strain H88)</name>
    <name type="common">Darling's disease fungus</name>
    <name type="synonym">Histoplasma capsulatum</name>
    <dbReference type="NCBI Taxonomy" id="544711"/>
    <lineage>
        <taxon>Eukaryota</taxon>
        <taxon>Fungi</taxon>
        <taxon>Dikarya</taxon>
        <taxon>Ascomycota</taxon>
        <taxon>Pezizomycotina</taxon>
        <taxon>Eurotiomycetes</taxon>
        <taxon>Eurotiomycetidae</taxon>
        <taxon>Onygenales</taxon>
        <taxon>Ajellomycetaceae</taxon>
        <taxon>Histoplasma</taxon>
    </lineage>
</organism>
<feature type="region of interest" description="Disordered" evidence="1">
    <location>
        <begin position="405"/>
        <end position="430"/>
    </location>
</feature>
<keyword evidence="2" id="KW-0472">Membrane</keyword>
<gene>
    <name evidence="3" type="ORF">I7I53_04347</name>
</gene>
<keyword evidence="2" id="KW-1133">Transmembrane helix</keyword>
<dbReference type="AlphaFoldDB" id="A0A8A1LPI3"/>
<evidence type="ECO:0008006" key="5">
    <source>
        <dbReference type="Google" id="ProtNLM"/>
    </source>
</evidence>
<name>A0A8A1LPI3_AJEC8</name>
<reference evidence="3" key="1">
    <citation type="submission" date="2021-01" db="EMBL/GenBank/DDBJ databases">
        <title>Chromosome-level genome assembly of a human fungal pathogen reveals clustering of transcriptionally co-regulated genes.</title>
        <authorList>
            <person name="Voorhies M."/>
            <person name="Cohen S."/>
            <person name="Shea T.P."/>
            <person name="Petrus S."/>
            <person name="Munoz J.F."/>
            <person name="Poplawski S."/>
            <person name="Goldman W.E."/>
            <person name="Michael T."/>
            <person name="Cuomo C.A."/>
            <person name="Sil A."/>
            <person name="Beyhan S."/>
        </authorList>
    </citation>
    <scope>NUCLEOTIDE SEQUENCE</scope>
    <source>
        <strain evidence="3">H88</strain>
    </source>
</reference>